<evidence type="ECO:0000313" key="3">
    <source>
        <dbReference type="Proteomes" id="UP000010932"/>
    </source>
</evidence>
<sequence length="304" mass="35600">MNRNKFLSESKIMKNIVRWLNSSSIIKRMKIYSYLINGRKPWSTGYSLFKENIIRKSINDSLIIDIFQNSLRLPKQYGEFLDERVVEYPWLISRIGQGEGKLLDAGSVLNFAYLLENQKLKNKDITIMTLEPEGNCYWWKKISYLFGDLRKIPIKDDWFDEVVSSSTIEHIGMDNSIYSSNPTFRENKCLDYLQAISEFKRVTKPGGKVYITVPYGQYTDFGWYQQFNAEMIDLLIDTFAPAKLIETYFCYESGGWSISNKQYCQKFQGFNIHETKYFNPNSTKDYDSDYAACSRAIAALELWK</sequence>
<reference evidence="2 3" key="1">
    <citation type="journal article" date="2013" name="Genome Announc.">
        <title>Whole-Genome Sequence of Microcystis aeruginosa TAIHU98, a Nontoxic Bloom-Forming Strain Isolated from Taihu Lake, China.</title>
        <authorList>
            <person name="Yang C."/>
            <person name="Zhang W."/>
            <person name="Ren M."/>
            <person name="Song L."/>
            <person name="Li T."/>
            <person name="Zhao J."/>
        </authorList>
    </citation>
    <scope>NUCLEOTIDE SEQUENCE [LARGE SCALE GENOMIC DNA]</scope>
    <source>
        <strain evidence="2 3">TAIHU98</strain>
    </source>
</reference>
<dbReference type="Pfam" id="PF08241">
    <property type="entry name" value="Methyltransf_11"/>
    <property type="match status" value="1"/>
</dbReference>
<comment type="caution">
    <text evidence="2">The sequence shown here is derived from an EMBL/GenBank/DDBJ whole genome shotgun (WGS) entry which is preliminary data.</text>
</comment>
<name>L7E1U6_MICAE</name>
<dbReference type="PATRIC" id="fig|1134457.3.peg.3935"/>
<dbReference type="Gene3D" id="3.40.50.150">
    <property type="entry name" value="Vaccinia Virus protein VP39"/>
    <property type="match status" value="1"/>
</dbReference>
<dbReference type="SUPFAM" id="SSF53335">
    <property type="entry name" value="S-adenosyl-L-methionine-dependent methyltransferases"/>
    <property type="match status" value="1"/>
</dbReference>
<dbReference type="InterPro" id="IPR029063">
    <property type="entry name" value="SAM-dependent_MTases_sf"/>
</dbReference>
<evidence type="ECO:0000259" key="1">
    <source>
        <dbReference type="Pfam" id="PF08241"/>
    </source>
</evidence>
<dbReference type="EMBL" id="ANKQ01000002">
    <property type="protein sequence ID" value="ELP53420.1"/>
    <property type="molecule type" value="Genomic_DNA"/>
</dbReference>
<accession>L7E1U6</accession>
<organism evidence="2 3">
    <name type="scientific">Microcystis aeruginosa TAIHU98</name>
    <dbReference type="NCBI Taxonomy" id="1134457"/>
    <lineage>
        <taxon>Bacteria</taxon>
        <taxon>Bacillati</taxon>
        <taxon>Cyanobacteriota</taxon>
        <taxon>Cyanophyceae</taxon>
        <taxon>Oscillatoriophycideae</taxon>
        <taxon>Chroococcales</taxon>
        <taxon>Microcystaceae</taxon>
        <taxon>Microcystis</taxon>
    </lineage>
</organism>
<proteinExistence type="predicted"/>
<protein>
    <recommendedName>
        <fullName evidence="1">Methyltransferase type 11 domain-containing protein</fullName>
    </recommendedName>
</protein>
<evidence type="ECO:0000313" key="2">
    <source>
        <dbReference type="EMBL" id="ELP53420.1"/>
    </source>
</evidence>
<dbReference type="AlphaFoldDB" id="L7E1U6"/>
<dbReference type="GO" id="GO:0008757">
    <property type="term" value="F:S-adenosylmethionine-dependent methyltransferase activity"/>
    <property type="evidence" value="ECO:0007669"/>
    <property type="project" value="InterPro"/>
</dbReference>
<gene>
    <name evidence="2" type="ORF">O53_2224</name>
</gene>
<feature type="domain" description="Methyltransferase type 11" evidence="1">
    <location>
        <begin position="142"/>
        <end position="211"/>
    </location>
</feature>
<dbReference type="Proteomes" id="UP000010932">
    <property type="component" value="Unassembled WGS sequence"/>
</dbReference>
<dbReference type="InterPro" id="IPR013216">
    <property type="entry name" value="Methyltransf_11"/>
</dbReference>